<feature type="compositionally biased region" description="Polar residues" evidence="1">
    <location>
        <begin position="231"/>
        <end position="240"/>
    </location>
</feature>
<evidence type="ECO:0000313" key="3">
    <source>
        <dbReference type="Proteomes" id="UP000663841"/>
    </source>
</evidence>
<evidence type="ECO:0000313" key="2">
    <source>
        <dbReference type="EMBL" id="CAE6463022.1"/>
    </source>
</evidence>
<accession>A0A8H3GQX1</accession>
<dbReference type="EMBL" id="CAJMWW010000292">
    <property type="protein sequence ID" value="CAE6463022.1"/>
    <property type="molecule type" value="Genomic_DNA"/>
</dbReference>
<feature type="compositionally biased region" description="Acidic residues" evidence="1">
    <location>
        <begin position="351"/>
        <end position="365"/>
    </location>
</feature>
<proteinExistence type="predicted"/>
<feature type="compositionally biased region" description="Basic and acidic residues" evidence="1">
    <location>
        <begin position="251"/>
        <end position="265"/>
    </location>
</feature>
<feature type="compositionally biased region" description="Polar residues" evidence="1">
    <location>
        <begin position="104"/>
        <end position="119"/>
    </location>
</feature>
<feature type="compositionally biased region" description="Low complexity" evidence="1">
    <location>
        <begin position="1"/>
        <end position="13"/>
    </location>
</feature>
<organism evidence="2 3">
    <name type="scientific">Rhizoctonia solani</name>
    <dbReference type="NCBI Taxonomy" id="456999"/>
    <lineage>
        <taxon>Eukaryota</taxon>
        <taxon>Fungi</taxon>
        <taxon>Dikarya</taxon>
        <taxon>Basidiomycota</taxon>
        <taxon>Agaricomycotina</taxon>
        <taxon>Agaricomycetes</taxon>
        <taxon>Cantharellales</taxon>
        <taxon>Ceratobasidiaceae</taxon>
        <taxon>Rhizoctonia</taxon>
    </lineage>
</organism>
<reference evidence="2" key="1">
    <citation type="submission" date="2021-01" db="EMBL/GenBank/DDBJ databases">
        <authorList>
            <person name="Kaushik A."/>
        </authorList>
    </citation>
    <scope>NUCLEOTIDE SEQUENCE</scope>
    <source>
        <strain evidence="2">AG3-T5</strain>
    </source>
</reference>
<feature type="compositionally biased region" description="Low complexity" evidence="1">
    <location>
        <begin position="320"/>
        <end position="339"/>
    </location>
</feature>
<feature type="region of interest" description="Disordered" evidence="1">
    <location>
        <begin position="225"/>
        <end position="400"/>
    </location>
</feature>
<comment type="caution">
    <text evidence="2">The sequence shown here is derived from an EMBL/GenBank/DDBJ whole genome shotgun (WGS) entry which is preliminary data.</text>
</comment>
<evidence type="ECO:0000256" key="1">
    <source>
        <dbReference type="SAM" id="MobiDB-lite"/>
    </source>
</evidence>
<feature type="compositionally biased region" description="Polar residues" evidence="1">
    <location>
        <begin position="306"/>
        <end position="319"/>
    </location>
</feature>
<feature type="compositionally biased region" description="Low complexity" evidence="1">
    <location>
        <begin position="50"/>
        <end position="62"/>
    </location>
</feature>
<feature type="compositionally biased region" description="Pro residues" evidence="1">
    <location>
        <begin position="127"/>
        <end position="136"/>
    </location>
</feature>
<gene>
    <name evidence="2" type="ORF">RDB_LOCUS156790</name>
</gene>
<protein>
    <submittedName>
        <fullName evidence="2">Uncharacterized protein</fullName>
    </submittedName>
</protein>
<feature type="region of interest" description="Disordered" evidence="1">
    <location>
        <begin position="1"/>
        <end position="167"/>
    </location>
</feature>
<sequence length="532" mass="56494">MPVVRSGSSSSSSNRYTPYGSFTHAIPPSLPPTYGVTDLFDWSNPQDPASLSSESSTQLSTSKWLSRFEQRPLHGSTPFIASQSQSPPTEPRPAPKLGAAPSVLSISSSATSPKRNGSSVVELPLPAYSPPSPSAPDVPVLEHRVTSCPPSSAPRAISATQPALAPPTSKAFLSLEPVPVAAPIPGANTLGDSPLASVQLSAMVYRPTAPTSRIPQIVLRNDPVPIEGSLLQPSTIATSPPETPNRKAMHRDRSALKASQDEHKKLSNSQVPAKLVGSSRRRQVVESDSEQSGGEAKTPSPKRALSGSNISSRQQITSISDSSSGSSEDSGSDSSSGSEGDTDAIAATSGTDEDELDDSEEEYESEGSNGSKRPCVQSSRFIDDSARESKPKKKKAYSATTVASEDEGRWIGKDRGAVKIRKLTSNVPCTWTYSGDGVGRQPLSNRNIADIHFSPGWSGTKGYDYWICVFSQPLSANGSTPAPTLRWSEVAEGQPHPMLKGYVLKPASGDCPPCWVKAQSYRAHNHRKNQPQ</sequence>
<name>A0A8H3GQX1_9AGAM</name>
<dbReference type="Proteomes" id="UP000663841">
    <property type="component" value="Unassembled WGS sequence"/>
</dbReference>
<dbReference type="AlphaFoldDB" id="A0A8H3GQX1"/>